<dbReference type="VEuPathDB" id="AmoebaDB:FDP41_004456"/>
<dbReference type="CDD" id="cd00030">
    <property type="entry name" value="C2"/>
    <property type="match status" value="1"/>
</dbReference>
<dbReference type="InterPro" id="IPR035892">
    <property type="entry name" value="C2_domain_sf"/>
</dbReference>
<keyword evidence="2" id="KW-0106">Calcium</keyword>
<dbReference type="GeneID" id="68111674"/>
<accession>A0A6A5BHZ5</accession>
<evidence type="ECO:0000256" key="3">
    <source>
        <dbReference type="SAM" id="MobiDB-lite"/>
    </source>
</evidence>
<dbReference type="OrthoDB" id="420032at2759"/>
<dbReference type="Proteomes" id="UP000444721">
    <property type="component" value="Unassembled WGS sequence"/>
</dbReference>
<dbReference type="VEuPathDB" id="AmoebaDB:NF0032400"/>
<reference evidence="5 6" key="1">
    <citation type="journal article" date="2019" name="Sci. Rep.">
        <title>Nanopore sequencing improves the draft genome of the human pathogenic amoeba Naegleria fowleri.</title>
        <authorList>
            <person name="Liechti N."/>
            <person name="Schurch N."/>
            <person name="Bruggmann R."/>
            <person name="Wittwer M."/>
        </authorList>
    </citation>
    <scope>NUCLEOTIDE SEQUENCE [LARGE SCALE GENOMIC DNA]</scope>
    <source>
        <strain evidence="5 6">ATCC 30894</strain>
    </source>
</reference>
<dbReference type="Gene3D" id="2.60.40.150">
    <property type="entry name" value="C2 domain"/>
    <property type="match status" value="1"/>
</dbReference>
<dbReference type="VEuPathDB" id="AmoebaDB:NfTy_083430"/>
<gene>
    <name evidence="5" type="ORF">FDP41_004456</name>
</gene>
<dbReference type="Pfam" id="PF13385">
    <property type="entry name" value="Laminin_G_3"/>
    <property type="match status" value="1"/>
</dbReference>
<dbReference type="PANTHER" id="PTHR45911:SF4">
    <property type="entry name" value="MULTIPLE C2 AND TRANSMEMBRANE DOMAIN-CONTAINING PROTEIN"/>
    <property type="match status" value="1"/>
</dbReference>
<dbReference type="GO" id="GO:0016020">
    <property type="term" value="C:membrane"/>
    <property type="evidence" value="ECO:0007669"/>
    <property type="project" value="TreeGrafter"/>
</dbReference>
<proteinExistence type="predicted"/>
<evidence type="ECO:0000313" key="6">
    <source>
        <dbReference type="Proteomes" id="UP000444721"/>
    </source>
</evidence>
<evidence type="ECO:0000259" key="4">
    <source>
        <dbReference type="PROSITE" id="PS50004"/>
    </source>
</evidence>
<dbReference type="SMART" id="SM00239">
    <property type="entry name" value="C2"/>
    <property type="match status" value="1"/>
</dbReference>
<comment type="caution">
    <text evidence="5">The sequence shown here is derived from an EMBL/GenBank/DDBJ whole genome shotgun (WGS) entry which is preliminary data.</text>
</comment>
<feature type="domain" description="C2" evidence="4">
    <location>
        <begin position="8"/>
        <end position="123"/>
    </location>
</feature>
<dbReference type="EMBL" id="VFQX01000037">
    <property type="protein sequence ID" value="KAF0976557.1"/>
    <property type="molecule type" value="Genomic_DNA"/>
</dbReference>
<dbReference type="Gene3D" id="2.60.120.200">
    <property type="match status" value="2"/>
</dbReference>
<dbReference type="AlphaFoldDB" id="A0A6A5BHZ5"/>
<dbReference type="InterPro" id="IPR013320">
    <property type="entry name" value="ConA-like_dom_sf"/>
</dbReference>
<dbReference type="RefSeq" id="XP_044561270.1">
    <property type="nucleotide sequence ID" value="XM_044707872.1"/>
</dbReference>
<evidence type="ECO:0000313" key="5">
    <source>
        <dbReference type="EMBL" id="KAF0976557.1"/>
    </source>
</evidence>
<dbReference type="SUPFAM" id="SSF49899">
    <property type="entry name" value="Concanavalin A-like lectins/glucanases"/>
    <property type="match status" value="2"/>
</dbReference>
<evidence type="ECO:0000256" key="2">
    <source>
        <dbReference type="ARBA" id="ARBA00022837"/>
    </source>
</evidence>
<name>A0A6A5BHZ5_NAEFO</name>
<evidence type="ECO:0000256" key="1">
    <source>
        <dbReference type="ARBA" id="ARBA00022723"/>
    </source>
</evidence>
<protein>
    <recommendedName>
        <fullName evidence="4">C2 domain-containing protein</fullName>
    </recommendedName>
</protein>
<keyword evidence="6" id="KW-1185">Reference proteome</keyword>
<dbReference type="Pfam" id="PF00168">
    <property type="entry name" value="C2"/>
    <property type="match status" value="1"/>
</dbReference>
<dbReference type="GO" id="GO:0005509">
    <property type="term" value="F:calcium ion binding"/>
    <property type="evidence" value="ECO:0007669"/>
    <property type="project" value="TreeGrafter"/>
</dbReference>
<dbReference type="SUPFAM" id="SSF49562">
    <property type="entry name" value="C2 domain (Calcium/lipid-binding domain, CaLB)"/>
    <property type="match status" value="1"/>
</dbReference>
<sequence length="562" mass="64294">MFKALQSAPESTSDSLNEMSPYSNPSYRFTITVVEGKGITGDRDVFCKLCVNSPNCKIQKTKSKKGQNPQWNQAFTFEPMFRNSPMIITLWNYNLLSKSEFLGCVRLVPMRILREETLYDSWFQLEPLDTPRYRNSPIIKSAQIRLQITWTRLIDRIELVHYGFDEKIEKSVQRYVKDTSGRGIHLRFKNLDTDDIESADGVIPDGRSAYFSGFNYLESNLNPTRNVTEFTISFWFKCEEVEKDFIMLSTVTTNKSIILQEYNSNLIHQLNTDSATSHLEKLYMAEENHNQSPIITLTTSTTSIPNNHFSNSPTQTPRTLSVHGLNDEKKHRRLSLNSLAVLNTSFNKKLASKPTKKEQQKLDEEIISMSGFTIGTKASEFYDCRGQSLVTKKKKKQQTISSISPSPVPEITSTSSTSDHTKTIDYEAIFGDILSKITDSEEGYGSELGSNSTLHLKIYDDDGDDSVEEEFPKHQLFLEREWNHLAYVYSGDRLREYINGVLTEDKKCDFAILGCGLNKLQVGASNDDYRFTGFKGCLDEIIITNYAMSKREISKLYRYKDQ</sequence>
<dbReference type="InterPro" id="IPR000008">
    <property type="entry name" value="C2_dom"/>
</dbReference>
<keyword evidence="1" id="KW-0479">Metal-binding</keyword>
<dbReference type="PROSITE" id="PS50004">
    <property type="entry name" value="C2"/>
    <property type="match status" value="1"/>
</dbReference>
<organism evidence="5 6">
    <name type="scientific">Naegleria fowleri</name>
    <name type="common">Brain eating amoeba</name>
    <dbReference type="NCBI Taxonomy" id="5763"/>
    <lineage>
        <taxon>Eukaryota</taxon>
        <taxon>Discoba</taxon>
        <taxon>Heterolobosea</taxon>
        <taxon>Tetramitia</taxon>
        <taxon>Eutetramitia</taxon>
        <taxon>Vahlkampfiidae</taxon>
        <taxon>Naegleria</taxon>
    </lineage>
</organism>
<feature type="region of interest" description="Disordered" evidence="3">
    <location>
        <begin position="398"/>
        <end position="417"/>
    </location>
</feature>
<dbReference type="PANTHER" id="PTHR45911">
    <property type="entry name" value="C2 DOMAIN-CONTAINING PROTEIN"/>
    <property type="match status" value="1"/>
</dbReference>